<evidence type="ECO:0000256" key="2">
    <source>
        <dbReference type="ARBA" id="ARBA00004514"/>
    </source>
</evidence>
<dbReference type="SUPFAM" id="SSF48371">
    <property type="entry name" value="ARM repeat"/>
    <property type="match status" value="1"/>
</dbReference>
<reference evidence="18 19" key="1">
    <citation type="submission" date="2016-03" db="EMBL/GenBank/DDBJ databases">
        <authorList>
            <person name="Ploux O."/>
        </authorList>
    </citation>
    <scope>NUCLEOTIDE SEQUENCE [LARGE SCALE GENOMIC DNA]</scope>
    <source>
        <strain evidence="18 19">UAMH 11012</strain>
    </source>
</reference>
<dbReference type="InterPro" id="IPR054476">
    <property type="entry name" value="Ltn1_N"/>
</dbReference>
<evidence type="ECO:0000256" key="4">
    <source>
        <dbReference type="ARBA" id="ARBA00007997"/>
    </source>
</evidence>
<dbReference type="InterPro" id="IPR054478">
    <property type="entry name" value="LTN1_UBC"/>
</dbReference>
<evidence type="ECO:0000256" key="10">
    <source>
        <dbReference type="ARBA" id="ARBA00022737"/>
    </source>
</evidence>
<evidence type="ECO:0000256" key="5">
    <source>
        <dbReference type="ARBA" id="ARBA00012483"/>
    </source>
</evidence>
<dbReference type="InterPro" id="IPR039804">
    <property type="entry name" value="RING-CH-C4HC3_LTN1"/>
</dbReference>
<evidence type="ECO:0000256" key="11">
    <source>
        <dbReference type="ARBA" id="ARBA00022771"/>
    </source>
</evidence>
<dbReference type="SMART" id="SM00744">
    <property type="entry name" value="RINGv"/>
    <property type="match status" value="1"/>
</dbReference>
<keyword evidence="11 15" id="KW-0863">Zinc-finger</keyword>
<evidence type="ECO:0000256" key="6">
    <source>
        <dbReference type="ARBA" id="ARBA00017157"/>
    </source>
</evidence>
<name>A0A1L7XNV7_9HELO</name>
<proteinExistence type="inferred from homology"/>
<dbReference type="GO" id="GO:0008270">
    <property type="term" value="F:zinc ion binding"/>
    <property type="evidence" value="ECO:0007669"/>
    <property type="project" value="UniProtKB-KW"/>
</dbReference>
<comment type="subcellular location">
    <subcellularLocation>
        <location evidence="2">Cytoplasm</location>
        <location evidence="2">Cytosol</location>
    </subcellularLocation>
</comment>
<comment type="subunit">
    <text evidence="16">Component of the ribosome quality control complex (RQC).</text>
</comment>
<accession>A0A1L7XNV7</accession>
<dbReference type="InterPro" id="IPR016024">
    <property type="entry name" value="ARM-type_fold"/>
</dbReference>
<dbReference type="InterPro" id="IPR011016">
    <property type="entry name" value="Znf_RING-CH"/>
</dbReference>
<dbReference type="InterPro" id="IPR039795">
    <property type="entry name" value="LTN1/Rkr1"/>
</dbReference>
<evidence type="ECO:0000259" key="17">
    <source>
        <dbReference type="PROSITE" id="PS50089"/>
    </source>
</evidence>
<dbReference type="EC" id="2.3.2.27" evidence="5 16"/>
<dbReference type="GO" id="GO:0061630">
    <property type="term" value="F:ubiquitin protein ligase activity"/>
    <property type="evidence" value="ECO:0007669"/>
    <property type="project" value="UniProtKB-UniRule"/>
</dbReference>
<comment type="pathway">
    <text evidence="3 16">Protein modification; protein ubiquitination.</text>
</comment>
<comment type="similarity">
    <text evidence="4 16">Belongs to the LTN1 family.</text>
</comment>
<evidence type="ECO:0000256" key="13">
    <source>
        <dbReference type="ARBA" id="ARBA00022833"/>
    </source>
</evidence>
<organism evidence="18 19">
    <name type="scientific">Phialocephala subalpina</name>
    <dbReference type="NCBI Taxonomy" id="576137"/>
    <lineage>
        <taxon>Eukaryota</taxon>
        <taxon>Fungi</taxon>
        <taxon>Dikarya</taxon>
        <taxon>Ascomycota</taxon>
        <taxon>Pezizomycotina</taxon>
        <taxon>Leotiomycetes</taxon>
        <taxon>Helotiales</taxon>
        <taxon>Mollisiaceae</taxon>
        <taxon>Phialocephala</taxon>
        <taxon>Phialocephala fortinii species complex</taxon>
    </lineage>
</organism>
<dbReference type="Gene3D" id="3.30.40.10">
    <property type="entry name" value="Zinc/RING finger domain, C3HC4 (zinc finger)"/>
    <property type="match status" value="1"/>
</dbReference>
<evidence type="ECO:0000256" key="9">
    <source>
        <dbReference type="ARBA" id="ARBA00022723"/>
    </source>
</evidence>
<dbReference type="Pfam" id="PF13639">
    <property type="entry name" value="zf-RING_2"/>
    <property type="match status" value="1"/>
</dbReference>
<dbReference type="InterPro" id="IPR057030">
    <property type="entry name" value="TPR_Rkr-1"/>
</dbReference>
<dbReference type="GO" id="GO:0005829">
    <property type="term" value="C:cytosol"/>
    <property type="evidence" value="ECO:0007669"/>
    <property type="project" value="UniProtKB-SubCell"/>
</dbReference>
<dbReference type="OrthoDB" id="6108at2759"/>
<keyword evidence="7" id="KW-0963">Cytoplasm</keyword>
<dbReference type="GO" id="GO:1990112">
    <property type="term" value="C:RQC complex"/>
    <property type="evidence" value="ECO:0007669"/>
    <property type="project" value="UniProtKB-UniRule"/>
</dbReference>
<dbReference type="Pfam" id="PF22999">
    <property type="entry name" value="LTN1_E3_ligase_6th"/>
    <property type="match status" value="1"/>
</dbReference>
<protein>
    <recommendedName>
        <fullName evidence="6 16">E3 ubiquitin-protein ligase listerin</fullName>
        <ecNumber evidence="5 16">2.3.2.27</ecNumber>
    </recommendedName>
    <alternativeName>
        <fullName evidence="16">RING-type E3 ubiquitin transferase listerin</fullName>
    </alternativeName>
</protein>
<dbReference type="InterPro" id="IPR054477">
    <property type="entry name" value="LTN1_E3_ligase_6th"/>
</dbReference>
<dbReference type="UniPathway" id="UPA00143"/>
<evidence type="ECO:0000256" key="3">
    <source>
        <dbReference type="ARBA" id="ARBA00004906"/>
    </source>
</evidence>
<dbReference type="Pfam" id="PF22958">
    <property type="entry name" value="Ltn1_1st"/>
    <property type="match status" value="1"/>
</dbReference>
<dbReference type="SMART" id="SM00184">
    <property type="entry name" value="RING"/>
    <property type="match status" value="1"/>
</dbReference>
<dbReference type="Pfam" id="PF23280">
    <property type="entry name" value="TPR_26"/>
    <property type="match status" value="1"/>
</dbReference>
<sequence length="1678" mass="187083">MAGFGRNPSTKSRFTGGRGFGAASSTSRLSFSNPPPDLNQISDSNLIVSFKSLSKKNDTTLARALDDVLSFVKAQPEEKGGIEDAVIKAWSELYPRLSINNSRRVRELAHLIQHAILDSAKSRIQPYIPQMTPTWLAGTFDSDKGVSRAAQDGLDSLLNTIEKRNALLKKSQPTMLAYVQEGLDETPSTLSDERTMSADDLKAIYFRLIGNSLDMVTFLLKTLTEEDIKKYRDKYETLLRNEELLGFASSEDMHLRRSTLQLINVYIFRQPSSVKANLKVIGHALISDALVSAQLGSTYDLVETLKALTTKFPEVWIPSKPKKNPLARLRTFIEKGSQRGPAEYWNSLATLILVIPEDVFPSNVTTMLEVMSALRAGMNHRDEPKPNLPTAWSAYITIVSSFAKTRLSDAVESQLKLMQDAVFPAIKSFIVNDPRQMAWSVANADNIRETLKVCSTLKQVHTSEEASDQIQIALKEELKLCAEQLADRLLGPVTVGAQGYKVQDSISLGFTRWFSLLEWVWVDNDLRYLRSPFPEADALMSITQKLMDACAEALTGRQGKPYGAAAGMLACLRMGPFFTKNFRSILDYLADFLEAHLFGLIDTPSGEYLLNALKALKACPQPQPTYVKAVGPDTHADRAATIWSNTLKKVLALPSKDLQCSLVASMLLRTDGSQLAEMDQDLQVFVRNRTYDAVVSNDDPSWSVFDAAAGSKSISGEAASQITDIIANALISPRYDETERGLRALSSLSQKDIRLLISSDDRRLSLLTRLMELNEAESDLQDAAQRSTIIHLTKVLSDASTSNGPLSNPLIQIIQNQLKSILDAPLSVSTLVNLARNVYANIGEGGGRDLKAALFPTLDEWDEAFMPFYKQEPAVRLCAREPFAGALFLVNDIPPTPQILLKDNDGHSIPLRMALYTCEVMQTVMPHLPSKQVSEILFFLCLTQQLVGVQRYAGSPKLYQTSCNHIEGFEAQLQELLLTAISHSDYWRQGSGSGHEASLSDDSPVLESLVKTMMQQSSHSNFLGYYSGLALSSLFNKIVGVNGTKFRCSEEWLKTQDLLVKQPNRPFTTLAILTGFGPRLQSSELVKWFCNHLLAVVYGTDSGPLSESQTKETLLTMTLLNGCLGVYREESLPPHTARIAMSVKKILSWFDGGDLSDLGCGLASESCRALTKLLPAIKFSAGEHWQLTLTRLCLRPWDLQVLPTPEDANPSKQDMFVFTSSSIRMYSTLIKLKEAVDATDDVKEAFFMLQKSLDKSLLRLFILPRNVDEPSLKHFDEYLNPEILKIPIKDIDLEVIYPMLASLYPAVQATAFEVIMKGLNQITDDITINFAVNNQHAEFPAELLSLLLDSESMLPRLGSSDPHANPSDEDQFHTARRGVLLAWELIFSIIAWCPFQARVQLQEQLKELGQLDVLLEFIMFLFAGPSGKLRPLTNFHLDPSGIGAFDAWDLSHGLSRSVAWLTASVYHDALRFTPNLVRQWHINYTRAGKMFLGDWTEQNFTTLVVRDTIDEVGSWRGVGEVKEYEDGQQLIVRLPALRGNTIFVSYEIDDQMCSIALSFPAQYPIQPVEVTSVNRVAVPEKNWQAVIKAIRGYLQFGDGNLIDAIDMFRKNIGQYMEGHEQCSICYSIISEDMKVPEKKCATCKNSFHTKCIAKWFKTSNNNTCPMCRQNFTGVVTRR</sequence>
<comment type="function">
    <text evidence="16">E3 ubiquitin-protein ligase. Component of the ribosome quality control complex (RQC), a ribosome-associated complex that mediates ubiquitination and extraction of incompletely synthesized nascent chains for proteasomal degradation.</text>
</comment>
<dbReference type="Pfam" id="PF23009">
    <property type="entry name" value="UBC_like"/>
    <property type="match status" value="1"/>
</dbReference>
<dbReference type="SUPFAM" id="SSF57850">
    <property type="entry name" value="RING/U-box"/>
    <property type="match status" value="1"/>
</dbReference>
<dbReference type="GO" id="GO:1990116">
    <property type="term" value="P:ribosome-associated ubiquitin-dependent protein catabolic process"/>
    <property type="evidence" value="ECO:0007669"/>
    <property type="project" value="UniProtKB-UniRule"/>
</dbReference>
<keyword evidence="9 16" id="KW-0479">Metal-binding</keyword>
<dbReference type="GO" id="GO:0043023">
    <property type="term" value="F:ribosomal large subunit binding"/>
    <property type="evidence" value="ECO:0007669"/>
    <property type="project" value="TreeGrafter"/>
</dbReference>
<dbReference type="FunFam" id="3.30.40.10:FF:000038">
    <property type="entry name" value="E3 ubiquitin-protein ligase listerin"/>
    <property type="match status" value="1"/>
</dbReference>
<evidence type="ECO:0000256" key="1">
    <source>
        <dbReference type="ARBA" id="ARBA00000900"/>
    </source>
</evidence>
<keyword evidence="10" id="KW-0677">Repeat</keyword>
<keyword evidence="19" id="KW-1185">Reference proteome</keyword>
<feature type="domain" description="RING-type" evidence="17">
    <location>
        <begin position="1622"/>
        <end position="1668"/>
    </location>
</feature>
<keyword evidence="8 16" id="KW-0808">Transferase</keyword>
<evidence type="ECO:0000256" key="7">
    <source>
        <dbReference type="ARBA" id="ARBA00022490"/>
    </source>
</evidence>
<evidence type="ECO:0000256" key="8">
    <source>
        <dbReference type="ARBA" id="ARBA00022679"/>
    </source>
</evidence>
<keyword evidence="12 16" id="KW-0833">Ubl conjugation pathway</keyword>
<evidence type="ECO:0000313" key="18">
    <source>
        <dbReference type="EMBL" id="CZR66708.1"/>
    </source>
</evidence>
<dbReference type="PROSITE" id="PS50089">
    <property type="entry name" value="ZF_RING_2"/>
    <property type="match status" value="1"/>
</dbReference>
<gene>
    <name evidence="18" type="ORF">PAC_16609</name>
</gene>
<dbReference type="GO" id="GO:0016567">
    <property type="term" value="P:protein ubiquitination"/>
    <property type="evidence" value="ECO:0007669"/>
    <property type="project" value="UniProtKB-UniPathway"/>
</dbReference>
<dbReference type="GO" id="GO:0072344">
    <property type="term" value="P:rescue of stalled ribosome"/>
    <property type="evidence" value="ECO:0007669"/>
    <property type="project" value="UniProtKB-UniRule"/>
</dbReference>
<dbReference type="InterPro" id="IPR001841">
    <property type="entry name" value="Znf_RING"/>
</dbReference>
<dbReference type="PANTHER" id="PTHR12389">
    <property type="entry name" value="ZINC FINGER PROTEIN 294"/>
    <property type="match status" value="1"/>
</dbReference>
<dbReference type="InterPro" id="IPR013083">
    <property type="entry name" value="Znf_RING/FYVE/PHD"/>
</dbReference>
<evidence type="ECO:0000256" key="15">
    <source>
        <dbReference type="PROSITE-ProRule" id="PRU00175"/>
    </source>
</evidence>
<dbReference type="CDD" id="cd16491">
    <property type="entry name" value="RING-CH-C4HC3_LTN1"/>
    <property type="match status" value="1"/>
</dbReference>
<dbReference type="SMART" id="SM01197">
    <property type="entry name" value="FANCL_C"/>
    <property type="match status" value="1"/>
</dbReference>
<dbReference type="EMBL" id="FJOG01000039">
    <property type="protein sequence ID" value="CZR66708.1"/>
    <property type="molecule type" value="Genomic_DNA"/>
</dbReference>
<evidence type="ECO:0000256" key="12">
    <source>
        <dbReference type="ARBA" id="ARBA00022786"/>
    </source>
</evidence>
<dbReference type="PANTHER" id="PTHR12389:SF0">
    <property type="entry name" value="E3 UBIQUITIN-PROTEIN LIGASE LISTERIN"/>
    <property type="match status" value="1"/>
</dbReference>
<evidence type="ECO:0000256" key="16">
    <source>
        <dbReference type="RuleBase" id="RU367090"/>
    </source>
</evidence>
<dbReference type="STRING" id="576137.A0A1L7XNV7"/>
<comment type="catalytic activity">
    <reaction evidence="1 16">
        <text>S-ubiquitinyl-[E2 ubiquitin-conjugating enzyme]-L-cysteine + [acceptor protein]-L-lysine = [E2 ubiquitin-conjugating enzyme]-L-cysteine + N(6)-ubiquitinyl-[acceptor protein]-L-lysine.</text>
        <dbReference type="EC" id="2.3.2.27"/>
    </reaction>
</comment>
<keyword evidence="13 16" id="KW-0862">Zinc</keyword>
<evidence type="ECO:0000313" key="19">
    <source>
        <dbReference type="Proteomes" id="UP000184330"/>
    </source>
</evidence>
<dbReference type="Proteomes" id="UP000184330">
    <property type="component" value="Unassembled WGS sequence"/>
</dbReference>
<evidence type="ECO:0000256" key="14">
    <source>
        <dbReference type="ARBA" id="ARBA00055150"/>
    </source>
</evidence>
<comment type="function">
    <text evidence="14">E3 ubiquitin-protein ligase component of the ribosome quality control complex (RQC), a ribosome-associated complex that mediates ubiquitination and extraction of incompletely synthesized nascent chains for proteasomal degradation. Mediates ubiquitination of proteins derived from mRNAs lacking stop codons (non-stop proteins) and other translation arrest products induced by poly-lysine sequences and tandem rare codons. Ubiquitination leads to CDC48 recruitment for extraction and degradation of the incomplete translation product. May indirectly play a role in chromatin function and transcription.</text>
</comment>